<comment type="subcellular location">
    <subcellularLocation>
        <location evidence="1">Cell membrane</location>
        <topology evidence="1">Multi-pass membrane protein</topology>
    </subcellularLocation>
</comment>
<gene>
    <name evidence="8" type="primary">cbiM</name>
    <name evidence="8" type="ORF">ENP47_11110</name>
</gene>
<dbReference type="EMBL" id="DSJL01000011">
    <property type="protein sequence ID" value="HEF66124.1"/>
    <property type="molecule type" value="Genomic_DNA"/>
</dbReference>
<dbReference type="NCBIfam" id="NF008873">
    <property type="entry name" value="PRK11909.1"/>
    <property type="match status" value="1"/>
</dbReference>
<keyword evidence="2" id="KW-0813">Transport</keyword>
<comment type="caution">
    <text evidence="8">The sequence shown here is derived from an EMBL/GenBank/DDBJ whole genome shotgun (WGS) entry which is preliminary data.</text>
</comment>
<dbReference type="Pfam" id="PF01891">
    <property type="entry name" value="CbiM"/>
    <property type="match status" value="1"/>
</dbReference>
<dbReference type="InterPro" id="IPR002751">
    <property type="entry name" value="CbiM/NikMN"/>
</dbReference>
<reference evidence="8" key="1">
    <citation type="journal article" date="2020" name="mSystems">
        <title>Genome- and Community-Level Interaction Insights into Carbon Utilization and Element Cycling Functions of Hydrothermarchaeota in Hydrothermal Sediment.</title>
        <authorList>
            <person name="Zhou Z."/>
            <person name="Liu Y."/>
            <person name="Xu W."/>
            <person name="Pan J."/>
            <person name="Luo Z.H."/>
            <person name="Li M."/>
        </authorList>
    </citation>
    <scope>NUCLEOTIDE SEQUENCE [LARGE SCALE GENOMIC DNA]</scope>
    <source>
        <strain evidence="8">SpSt-222</strain>
    </source>
</reference>
<evidence type="ECO:0000256" key="6">
    <source>
        <dbReference type="ARBA" id="ARBA00023136"/>
    </source>
</evidence>
<organism evidence="8">
    <name type="scientific">Thermomicrobium roseum</name>
    <dbReference type="NCBI Taxonomy" id="500"/>
    <lineage>
        <taxon>Bacteria</taxon>
        <taxon>Pseudomonadati</taxon>
        <taxon>Thermomicrobiota</taxon>
        <taxon>Thermomicrobia</taxon>
        <taxon>Thermomicrobiales</taxon>
        <taxon>Thermomicrobiaceae</taxon>
        <taxon>Thermomicrobium</taxon>
    </lineage>
</organism>
<evidence type="ECO:0000256" key="1">
    <source>
        <dbReference type="ARBA" id="ARBA00004651"/>
    </source>
</evidence>
<sequence length="341" mass="35572">MHIPDGYISPATALAYYGATLPFWYVSTQRLRSQLAGRTVPALALFSAFLFVVMMFNVPVPGGTTAHAVGSVLAAIVLGPWAAVVATSVALIVQALFFGDGGILAIGANCFILAVAMPLVGYGVFRLIAGRSPLESRRRLLAAGLAGYVGINVAALLVGLTLGIQPLLWSENGRALYSPYGLDVAVPAMLIPHLTIAGAAEAIVTLTGLALVRRLSPELLGTTTSSPVVAPSSRRGLLILLAAIIVLLTPLGLVASGTAWGEWSAQELEQRVGYVPSGLARWEGWWQAPLSGYALSWLPADASAVQQALAYVLSAIVGIGLVSAVIFALRLLVRPRTPTNS</sequence>
<dbReference type="InterPro" id="IPR025937">
    <property type="entry name" value="PDGLE_dom"/>
</dbReference>
<keyword evidence="3" id="KW-1003">Cell membrane</keyword>
<evidence type="ECO:0000313" key="8">
    <source>
        <dbReference type="EMBL" id="HEF66124.1"/>
    </source>
</evidence>
<keyword evidence="5" id="KW-1133">Transmembrane helix</keyword>
<protein>
    <submittedName>
        <fullName evidence="8">Cobalt transporter CbiM</fullName>
    </submittedName>
</protein>
<proteinExistence type="predicted"/>
<dbReference type="GO" id="GO:0000041">
    <property type="term" value="P:transition metal ion transport"/>
    <property type="evidence" value="ECO:0007669"/>
    <property type="project" value="InterPro"/>
</dbReference>
<dbReference type="PANTHER" id="PTHR34229:SF1">
    <property type="entry name" value="METAL TRANSPORT PROTEIN HI_1621-RELATED"/>
    <property type="match status" value="1"/>
</dbReference>
<dbReference type="Gene3D" id="1.10.1760.20">
    <property type="match status" value="1"/>
</dbReference>
<dbReference type="AlphaFoldDB" id="A0A7C1FTD9"/>
<evidence type="ECO:0000256" key="4">
    <source>
        <dbReference type="ARBA" id="ARBA00022692"/>
    </source>
</evidence>
<evidence type="ECO:0000256" key="3">
    <source>
        <dbReference type="ARBA" id="ARBA00022475"/>
    </source>
</evidence>
<feature type="domain" description="PDGLE" evidence="7">
    <location>
        <begin position="237"/>
        <end position="334"/>
    </location>
</feature>
<dbReference type="GO" id="GO:0005886">
    <property type="term" value="C:plasma membrane"/>
    <property type="evidence" value="ECO:0007669"/>
    <property type="project" value="UniProtKB-SubCell"/>
</dbReference>
<evidence type="ECO:0000256" key="5">
    <source>
        <dbReference type="ARBA" id="ARBA00022989"/>
    </source>
</evidence>
<dbReference type="PANTHER" id="PTHR34229">
    <property type="entry name" value="METAL TRANSPORT PROTEIN HI_1621-RELATED"/>
    <property type="match status" value="1"/>
</dbReference>
<evidence type="ECO:0000256" key="2">
    <source>
        <dbReference type="ARBA" id="ARBA00022448"/>
    </source>
</evidence>
<accession>A0A7C1FTD9</accession>
<dbReference type="Pfam" id="PF13190">
    <property type="entry name" value="PDGLE"/>
    <property type="match status" value="1"/>
</dbReference>
<name>A0A7C1FTD9_THERO</name>
<keyword evidence="4" id="KW-0812">Transmembrane</keyword>
<evidence type="ECO:0000259" key="7">
    <source>
        <dbReference type="Pfam" id="PF13190"/>
    </source>
</evidence>
<keyword evidence="6" id="KW-0472">Membrane</keyword>